<accession>A0A9P4GDB8</accession>
<evidence type="ECO:0000313" key="2">
    <source>
        <dbReference type="Proteomes" id="UP000800039"/>
    </source>
</evidence>
<keyword evidence="2" id="KW-1185">Reference proteome</keyword>
<evidence type="ECO:0008006" key="3">
    <source>
        <dbReference type="Google" id="ProtNLM"/>
    </source>
</evidence>
<evidence type="ECO:0000313" key="1">
    <source>
        <dbReference type="EMBL" id="KAF1843495.1"/>
    </source>
</evidence>
<dbReference type="OrthoDB" id="4133832at2759"/>
<comment type="caution">
    <text evidence="1">The sequence shown here is derived from an EMBL/GenBank/DDBJ whole genome shotgun (WGS) entry which is preliminary data.</text>
</comment>
<name>A0A9P4GDB8_9PLEO</name>
<organism evidence="1 2">
    <name type="scientific">Cucurbitaria berberidis CBS 394.84</name>
    <dbReference type="NCBI Taxonomy" id="1168544"/>
    <lineage>
        <taxon>Eukaryota</taxon>
        <taxon>Fungi</taxon>
        <taxon>Dikarya</taxon>
        <taxon>Ascomycota</taxon>
        <taxon>Pezizomycotina</taxon>
        <taxon>Dothideomycetes</taxon>
        <taxon>Pleosporomycetidae</taxon>
        <taxon>Pleosporales</taxon>
        <taxon>Pleosporineae</taxon>
        <taxon>Cucurbitariaceae</taxon>
        <taxon>Cucurbitaria</taxon>
    </lineage>
</organism>
<dbReference type="EMBL" id="ML976617">
    <property type="protein sequence ID" value="KAF1843495.1"/>
    <property type="molecule type" value="Genomic_DNA"/>
</dbReference>
<dbReference type="AlphaFoldDB" id="A0A9P4GDB8"/>
<sequence>MASVQLPCAESLAILSELNKTSLTKCVLTIACAYIEQAAQRTFLLSLQRRRNSIRRLQPQTCLAQTPTVSDAVTVPALSTTDASQISFIHLPAELRNRVYQFAIADLPTPTKLRYTPLTTQAPRGYRALTTVCRQVRAEFLPLYMRSVKIEISLLDMPRFFQFFFPDTDERNPKPTNVTVMVIGADVSTYFAIEARFMLLAQAQTRDLELRFEPSYHYIAVESGGYYELDDWDSKFLADVFNDARKLHQKFHRDLERGYISSLTYNPSRWTWATWTLTILKEVGGLVDTEIEKLSEYASILYTIREAGIVRASVRVEGLEGKCVEEYTFEPENGLIKKRTGTSWR</sequence>
<protein>
    <recommendedName>
        <fullName evidence="3">F-box domain-containing protein</fullName>
    </recommendedName>
</protein>
<gene>
    <name evidence="1" type="ORF">K460DRAFT_407847</name>
</gene>
<dbReference type="Proteomes" id="UP000800039">
    <property type="component" value="Unassembled WGS sequence"/>
</dbReference>
<proteinExistence type="predicted"/>
<dbReference type="GeneID" id="63854363"/>
<dbReference type="RefSeq" id="XP_040786058.1">
    <property type="nucleotide sequence ID" value="XM_040937113.1"/>
</dbReference>
<reference evidence="1" key="1">
    <citation type="submission" date="2020-01" db="EMBL/GenBank/DDBJ databases">
        <authorList>
            <consortium name="DOE Joint Genome Institute"/>
            <person name="Haridas S."/>
            <person name="Albert R."/>
            <person name="Binder M."/>
            <person name="Bloem J."/>
            <person name="Labutti K."/>
            <person name="Salamov A."/>
            <person name="Andreopoulos B."/>
            <person name="Baker S.E."/>
            <person name="Barry K."/>
            <person name="Bills G."/>
            <person name="Bluhm B.H."/>
            <person name="Cannon C."/>
            <person name="Castanera R."/>
            <person name="Culley D.E."/>
            <person name="Daum C."/>
            <person name="Ezra D."/>
            <person name="Gonzalez J.B."/>
            <person name="Henrissat B."/>
            <person name="Kuo A."/>
            <person name="Liang C."/>
            <person name="Lipzen A."/>
            <person name="Lutzoni F."/>
            <person name="Magnuson J."/>
            <person name="Mondo S."/>
            <person name="Nolan M."/>
            <person name="Ohm R."/>
            <person name="Pangilinan J."/>
            <person name="Park H.-J."/>
            <person name="Ramirez L."/>
            <person name="Alfaro M."/>
            <person name="Sun H."/>
            <person name="Tritt A."/>
            <person name="Yoshinaga Y."/>
            <person name="Zwiers L.-H."/>
            <person name="Turgeon B.G."/>
            <person name="Goodwin S.B."/>
            <person name="Spatafora J.W."/>
            <person name="Crous P.W."/>
            <person name="Grigoriev I.V."/>
        </authorList>
    </citation>
    <scope>NUCLEOTIDE SEQUENCE</scope>
    <source>
        <strain evidence="1">CBS 394.84</strain>
    </source>
</reference>